<feature type="transmembrane region" description="Helical" evidence="6">
    <location>
        <begin position="81"/>
        <end position="103"/>
    </location>
</feature>
<feature type="transmembrane region" description="Helical" evidence="6">
    <location>
        <begin position="192"/>
        <end position="214"/>
    </location>
</feature>
<keyword evidence="9" id="KW-1185">Reference proteome</keyword>
<gene>
    <name evidence="8" type="ORF">K452DRAFT_52501</name>
</gene>
<feature type="transmembrane region" description="Helical" evidence="6">
    <location>
        <begin position="351"/>
        <end position="369"/>
    </location>
</feature>
<dbReference type="AlphaFoldDB" id="A0A6A6BCJ2"/>
<evidence type="ECO:0000259" key="7">
    <source>
        <dbReference type="Pfam" id="PF01490"/>
    </source>
</evidence>
<dbReference type="PANTHER" id="PTHR22950:SF479">
    <property type="entry name" value="AMINO ACID TRANSPORTER (EUROFUNG)-RELATED"/>
    <property type="match status" value="1"/>
</dbReference>
<dbReference type="GO" id="GO:0015179">
    <property type="term" value="F:L-amino acid transmembrane transporter activity"/>
    <property type="evidence" value="ECO:0007669"/>
    <property type="project" value="TreeGrafter"/>
</dbReference>
<evidence type="ECO:0000256" key="5">
    <source>
        <dbReference type="ARBA" id="ARBA00023136"/>
    </source>
</evidence>
<comment type="similarity">
    <text evidence="2">Belongs to the amino acid/polyamine transporter 2 family.</text>
</comment>
<evidence type="ECO:0000256" key="4">
    <source>
        <dbReference type="ARBA" id="ARBA00022989"/>
    </source>
</evidence>
<dbReference type="Pfam" id="PF01490">
    <property type="entry name" value="Aa_trans"/>
    <property type="match status" value="1"/>
</dbReference>
<dbReference type="PANTHER" id="PTHR22950">
    <property type="entry name" value="AMINO ACID TRANSPORTER"/>
    <property type="match status" value="1"/>
</dbReference>
<dbReference type="Proteomes" id="UP000799438">
    <property type="component" value="Unassembled WGS sequence"/>
</dbReference>
<evidence type="ECO:0000256" key="3">
    <source>
        <dbReference type="ARBA" id="ARBA00022692"/>
    </source>
</evidence>
<feature type="transmembrane region" description="Helical" evidence="6">
    <location>
        <begin position="264"/>
        <end position="285"/>
    </location>
</feature>
<keyword evidence="5 6" id="KW-0472">Membrane</keyword>
<keyword evidence="4 6" id="KW-1133">Transmembrane helix</keyword>
<feature type="transmembrane region" description="Helical" evidence="6">
    <location>
        <begin position="56"/>
        <end position="75"/>
    </location>
</feature>
<feature type="transmembrane region" description="Helical" evidence="6">
    <location>
        <begin position="130"/>
        <end position="152"/>
    </location>
</feature>
<accession>A0A6A6BCJ2</accession>
<proteinExistence type="inferred from homology"/>
<dbReference type="EMBL" id="ML995490">
    <property type="protein sequence ID" value="KAF2140191.1"/>
    <property type="molecule type" value="Genomic_DNA"/>
</dbReference>
<protein>
    <recommendedName>
        <fullName evidence="7">Amino acid transporter transmembrane domain-containing protein</fullName>
    </recommendedName>
</protein>
<evidence type="ECO:0000256" key="1">
    <source>
        <dbReference type="ARBA" id="ARBA00004141"/>
    </source>
</evidence>
<feature type="transmembrane region" description="Helical" evidence="6">
    <location>
        <begin position="411"/>
        <end position="434"/>
    </location>
</feature>
<sequence>MADMNEKIYGEDRREDKVSDLEDVPAFKVDDNAAGDVFGNEADAEIQYKTMKWWQASMVMIAENISLGILSLPAVMAKIGLIPGIVLIITLGLFATYSGYVYYQFKMRYPFVNNLADAGGVLFGPIGQEIFGAAFVIFCVFLMASHVLTFMIAMNVITEHATCTMVWGVVGVIIFFILAIPRTLKNVSYLSIASFISITSAVLLTMIALGVSPLKGAHLEGTLKPAFSDAMLDSTNIVFAYACHVGFLSFISELQKPEDFPKSLVMLQVVDMTLYIIVAVVVYRYAGLDVSSPALGSTGHLVRKIAYGIALPTILIAGVIFGHIACKYIYIRIFAGTKYLGSRGIVATGTWLGLGFGIWVIAYVIAASIPGFNNLLGFISSLFASWISYGIAGWMWIHMNKGKLTQNWKKISLLVVNLALVLLGAAICGLGLYASAKAMHDQTGGAVWSCADNST</sequence>
<evidence type="ECO:0000313" key="8">
    <source>
        <dbReference type="EMBL" id="KAF2140191.1"/>
    </source>
</evidence>
<dbReference type="InterPro" id="IPR013057">
    <property type="entry name" value="AA_transpt_TM"/>
</dbReference>
<evidence type="ECO:0000313" key="9">
    <source>
        <dbReference type="Proteomes" id="UP000799438"/>
    </source>
</evidence>
<feature type="transmembrane region" description="Helical" evidence="6">
    <location>
        <begin position="164"/>
        <end position="180"/>
    </location>
</feature>
<feature type="domain" description="Amino acid transporter transmembrane" evidence="7">
    <location>
        <begin position="50"/>
        <end position="433"/>
    </location>
</feature>
<dbReference type="GO" id="GO:0016020">
    <property type="term" value="C:membrane"/>
    <property type="evidence" value="ECO:0007669"/>
    <property type="project" value="UniProtKB-SubCell"/>
</dbReference>
<dbReference type="GeneID" id="54304297"/>
<feature type="transmembrane region" description="Helical" evidence="6">
    <location>
        <begin position="305"/>
        <end position="330"/>
    </location>
</feature>
<evidence type="ECO:0000256" key="2">
    <source>
        <dbReference type="ARBA" id="ARBA00008066"/>
    </source>
</evidence>
<name>A0A6A6BCJ2_9PEZI</name>
<keyword evidence="3 6" id="KW-0812">Transmembrane</keyword>
<dbReference type="OrthoDB" id="40134at2759"/>
<reference evidence="8" key="1">
    <citation type="journal article" date="2020" name="Stud. Mycol.">
        <title>101 Dothideomycetes genomes: a test case for predicting lifestyles and emergence of pathogens.</title>
        <authorList>
            <person name="Haridas S."/>
            <person name="Albert R."/>
            <person name="Binder M."/>
            <person name="Bloem J."/>
            <person name="Labutti K."/>
            <person name="Salamov A."/>
            <person name="Andreopoulos B."/>
            <person name="Baker S."/>
            <person name="Barry K."/>
            <person name="Bills G."/>
            <person name="Bluhm B."/>
            <person name="Cannon C."/>
            <person name="Castanera R."/>
            <person name="Culley D."/>
            <person name="Daum C."/>
            <person name="Ezra D."/>
            <person name="Gonzalez J."/>
            <person name="Henrissat B."/>
            <person name="Kuo A."/>
            <person name="Liang C."/>
            <person name="Lipzen A."/>
            <person name="Lutzoni F."/>
            <person name="Magnuson J."/>
            <person name="Mondo S."/>
            <person name="Nolan M."/>
            <person name="Ohm R."/>
            <person name="Pangilinan J."/>
            <person name="Park H.-J."/>
            <person name="Ramirez L."/>
            <person name="Alfaro M."/>
            <person name="Sun H."/>
            <person name="Tritt A."/>
            <person name="Yoshinaga Y."/>
            <person name="Zwiers L.-H."/>
            <person name="Turgeon B."/>
            <person name="Goodwin S."/>
            <person name="Spatafora J."/>
            <person name="Crous P."/>
            <person name="Grigoriev I."/>
        </authorList>
    </citation>
    <scope>NUCLEOTIDE SEQUENCE</scope>
    <source>
        <strain evidence="8">CBS 121167</strain>
    </source>
</reference>
<dbReference type="RefSeq" id="XP_033395904.1">
    <property type="nucleotide sequence ID" value="XM_033546790.1"/>
</dbReference>
<dbReference type="FunFam" id="1.20.1740.10:FF:000039">
    <property type="entry name" value="Neutral amino acid transporter (Eurofung)"/>
    <property type="match status" value="1"/>
</dbReference>
<feature type="transmembrane region" description="Helical" evidence="6">
    <location>
        <begin position="375"/>
        <end position="399"/>
    </location>
</feature>
<feature type="transmembrane region" description="Helical" evidence="6">
    <location>
        <begin position="234"/>
        <end position="252"/>
    </location>
</feature>
<evidence type="ECO:0000256" key="6">
    <source>
        <dbReference type="SAM" id="Phobius"/>
    </source>
</evidence>
<comment type="subcellular location">
    <subcellularLocation>
        <location evidence="1">Membrane</location>
        <topology evidence="1">Multi-pass membrane protein</topology>
    </subcellularLocation>
</comment>
<organism evidence="8 9">
    <name type="scientific">Aplosporella prunicola CBS 121167</name>
    <dbReference type="NCBI Taxonomy" id="1176127"/>
    <lineage>
        <taxon>Eukaryota</taxon>
        <taxon>Fungi</taxon>
        <taxon>Dikarya</taxon>
        <taxon>Ascomycota</taxon>
        <taxon>Pezizomycotina</taxon>
        <taxon>Dothideomycetes</taxon>
        <taxon>Dothideomycetes incertae sedis</taxon>
        <taxon>Botryosphaeriales</taxon>
        <taxon>Aplosporellaceae</taxon>
        <taxon>Aplosporella</taxon>
    </lineage>
</organism>